<dbReference type="PROSITE" id="PS51689">
    <property type="entry name" value="SAM_RNA_A_N6_MT"/>
    <property type="match status" value="1"/>
</dbReference>
<dbReference type="InterPro" id="IPR029063">
    <property type="entry name" value="SAM-dependent_MTases_sf"/>
</dbReference>
<dbReference type="InterPro" id="IPR023165">
    <property type="entry name" value="rRNA_Ade_diMease-like_C"/>
</dbReference>
<sequence>MVASTARAPRAGSARPAHQARKRFGQHFLVDAAVIDAIVDAIDPRPGETLVEIGPGLGAMTEPLVERAGRLTVIELDRDLAARLRKNAALEVVEADVLRVDFGALAAAARQKLRVVGNLPYNISTPILFHLLDAVEHVVDQHFMLQKEVVDRMAAAPGSKDYGRLTVMLQWRYAIESVLDIGPDAFDPPPRVDSAIVRMTPIAAPAGVDADRLREVVTVAFSQRRKLLRHTLGRWLDAHGFSGRFDLQRRAEEVPVGEYLALAAAPDGAVPPGEAQTPTSP</sequence>
<dbReference type="PANTHER" id="PTHR11727">
    <property type="entry name" value="DIMETHYLADENOSINE TRANSFERASE"/>
    <property type="match status" value="1"/>
</dbReference>
<keyword evidence="1 7" id="KW-0963">Cytoplasm</keyword>
<organism evidence="10 11">
    <name type="scientific">Piscinibacter koreensis</name>
    <dbReference type="NCBI Taxonomy" id="2742824"/>
    <lineage>
        <taxon>Bacteria</taxon>
        <taxon>Pseudomonadati</taxon>
        <taxon>Pseudomonadota</taxon>
        <taxon>Betaproteobacteria</taxon>
        <taxon>Burkholderiales</taxon>
        <taxon>Sphaerotilaceae</taxon>
        <taxon>Piscinibacter</taxon>
    </lineage>
</organism>
<accession>A0A7Y6NK07</accession>
<keyword evidence="2 7" id="KW-0698">rRNA processing</keyword>
<dbReference type="Gene3D" id="3.40.50.150">
    <property type="entry name" value="Vaccinia Virus protein VP39"/>
    <property type="match status" value="1"/>
</dbReference>
<dbReference type="PROSITE" id="PS01131">
    <property type="entry name" value="RRNA_A_DIMETH"/>
    <property type="match status" value="1"/>
</dbReference>
<evidence type="ECO:0000256" key="8">
    <source>
        <dbReference type="PROSITE-ProRule" id="PRU01026"/>
    </source>
</evidence>
<comment type="function">
    <text evidence="7">Specifically dimethylates two adjacent adenosines (A1518 and A1519) in the loop of a conserved hairpin near the 3'-end of 16S rRNA in the 30S particle. May play a critical role in biogenesis of 30S subunits.</text>
</comment>
<keyword evidence="3 7" id="KW-0489">Methyltransferase</keyword>
<feature type="binding site" evidence="7 8">
    <location>
        <position position="96"/>
    </location>
    <ligand>
        <name>S-adenosyl-L-methionine</name>
        <dbReference type="ChEBI" id="CHEBI:59789"/>
    </ligand>
</feature>
<dbReference type="Pfam" id="PF00398">
    <property type="entry name" value="RrnaAD"/>
    <property type="match status" value="1"/>
</dbReference>
<evidence type="ECO:0000313" key="11">
    <source>
        <dbReference type="Proteomes" id="UP000529637"/>
    </source>
</evidence>
<dbReference type="EMBL" id="JABWMJ010000001">
    <property type="protein sequence ID" value="NUZ04511.1"/>
    <property type="molecule type" value="Genomic_DNA"/>
</dbReference>
<evidence type="ECO:0000259" key="9">
    <source>
        <dbReference type="SMART" id="SM00650"/>
    </source>
</evidence>
<keyword evidence="5 7" id="KW-0949">S-adenosyl-L-methionine</keyword>
<dbReference type="SMART" id="SM00650">
    <property type="entry name" value="rADc"/>
    <property type="match status" value="1"/>
</dbReference>
<feature type="binding site" evidence="7 8">
    <location>
        <position position="29"/>
    </location>
    <ligand>
        <name>S-adenosyl-L-methionine</name>
        <dbReference type="ChEBI" id="CHEBI:59789"/>
    </ligand>
</feature>
<protein>
    <recommendedName>
        <fullName evidence="7">Ribosomal RNA small subunit methyltransferase A</fullName>
        <ecNumber evidence="7">2.1.1.182</ecNumber>
    </recommendedName>
    <alternativeName>
        <fullName evidence="7">16S rRNA (adenine(1518)-N(6)/adenine(1519)-N(6))-dimethyltransferase</fullName>
    </alternativeName>
    <alternativeName>
        <fullName evidence="7">16S rRNA dimethyladenosine transferase</fullName>
    </alternativeName>
    <alternativeName>
        <fullName evidence="7">16S rRNA dimethylase</fullName>
    </alternativeName>
    <alternativeName>
        <fullName evidence="7">S-adenosylmethionine-6-N', N'-adenosyl(rRNA) dimethyltransferase</fullName>
    </alternativeName>
</protein>
<feature type="binding site" evidence="7 8">
    <location>
        <position position="75"/>
    </location>
    <ligand>
        <name>S-adenosyl-L-methionine</name>
        <dbReference type="ChEBI" id="CHEBI:59789"/>
    </ligand>
</feature>
<comment type="caution">
    <text evidence="10">The sequence shown here is derived from an EMBL/GenBank/DDBJ whole genome shotgun (WGS) entry which is preliminary data.</text>
</comment>
<evidence type="ECO:0000256" key="3">
    <source>
        <dbReference type="ARBA" id="ARBA00022603"/>
    </source>
</evidence>
<comment type="similarity">
    <text evidence="7">Belongs to the class I-like SAM-binding methyltransferase superfamily. rRNA adenine N(6)-methyltransferase family. RsmA subfamily.</text>
</comment>
<keyword evidence="4 7" id="KW-0808">Transferase</keyword>
<evidence type="ECO:0000313" key="10">
    <source>
        <dbReference type="EMBL" id="NUZ04511.1"/>
    </source>
</evidence>
<dbReference type="InterPro" id="IPR011530">
    <property type="entry name" value="rRNA_adenine_dimethylase"/>
</dbReference>
<evidence type="ECO:0000256" key="4">
    <source>
        <dbReference type="ARBA" id="ARBA00022679"/>
    </source>
</evidence>
<dbReference type="PANTHER" id="PTHR11727:SF7">
    <property type="entry name" value="DIMETHYLADENOSINE TRANSFERASE-RELATED"/>
    <property type="match status" value="1"/>
</dbReference>
<feature type="binding site" evidence="7 8">
    <location>
        <position position="27"/>
    </location>
    <ligand>
        <name>S-adenosyl-L-methionine</name>
        <dbReference type="ChEBI" id="CHEBI:59789"/>
    </ligand>
</feature>
<dbReference type="SUPFAM" id="SSF53335">
    <property type="entry name" value="S-adenosyl-L-methionine-dependent methyltransferases"/>
    <property type="match status" value="1"/>
</dbReference>
<gene>
    <name evidence="7 10" type="primary">rsmA</name>
    <name evidence="7" type="synonym">ksgA</name>
    <name evidence="10" type="ORF">HQN59_01935</name>
</gene>
<keyword evidence="6 7" id="KW-0694">RNA-binding</keyword>
<reference evidence="10 11" key="1">
    <citation type="submission" date="2020-06" db="EMBL/GenBank/DDBJ databases">
        <title>Schlegella sp. ID0723 isolated from air conditioner.</title>
        <authorList>
            <person name="Kim D.Y."/>
            <person name="Kim D.-U."/>
        </authorList>
    </citation>
    <scope>NUCLEOTIDE SEQUENCE [LARGE SCALE GENOMIC DNA]</scope>
    <source>
        <strain evidence="10 11">ID0723</strain>
    </source>
</reference>
<dbReference type="AlphaFoldDB" id="A0A7Y6NK07"/>
<proteinExistence type="inferred from homology"/>
<dbReference type="GO" id="GO:0003723">
    <property type="term" value="F:RNA binding"/>
    <property type="evidence" value="ECO:0007669"/>
    <property type="project" value="UniProtKB-UniRule"/>
</dbReference>
<dbReference type="Gene3D" id="1.10.8.100">
    <property type="entry name" value="Ribosomal RNA adenine dimethylase-like, domain 2"/>
    <property type="match status" value="1"/>
</dbReference>
<evidence type="ECO:0000256" key="2">
    <source>
        <dbReference type="ARBA" id="ARBA00022552"/>
    </source>
</evidence>
<evidence type="ECO:0000256" key="5">
    <source>
        <dbReference type="ARBA" id="ARBA00022691"/>
    </source>
</evidence>
<dbReference type="InterPro" id="IPR020596">
    <property type="entry name" value="rRNA_Ade_Mease_Trfase_CS"/>
</dbReference>
<evidence type="ECO:0000256" key="1">
    <source>
        <dbReference type="ARBA" id="ARBA00022490"/>
    </source>
</evidence>
<name>A0A7Y6NK07_9BURK</name>
<dbReference type="InterPro" id="IPR001737">
    <property type="entry name" value="KsgA/Erm"/>
</dbReference>
<dbReference type="NCBIfam" id="TIGR00755">
    <property type="entry name" value="ksgA"/>
    <property type="match status" value="1"/>
</dbReference>
<evidence type="ECO:0000256" key="6">
    <source>
        <dbReference type="ARBA" id="ARBA00022884"/>
    </source>
</evidence>
<evidence type="ECO:0000256" key="7">
    <source>
        <dbReference type="HAMAP-Rule" id="MF_00607"/>
    </source>
</evidence>
<feature type="binding site" evidence="7 8">
    <location>
        <position position="54"/>
    </location>
    <ligand>
        <name>S-adenosyl-L-methionine</name>
        <dbReference type="ChEBI" id="CHEBI:59789"/>
    </ligand>
</feature>
<keyword evidence="11" id="KW-1185">Reference proteome</keyword>
<dbReference type="RefSeq" id="WP_176065520.1">
    <property type="nucleotide sequence ID" value="NZ_JABWMJ010000001.1"/>
</dbReference>
<dbReference type="HAMAP" id="MF_00607">
    <property type="entry name" value="16SrRNA_methyltr_A"/>
    <property type="match status" value="1"/>
</dbReference>
<dbReference type="EC" id="2.1.1.182" evidence="7"/>
<feature type="binding site" evidence="7 8">
    <location>
        <position position="118"/>
    </location>
    <ligand>
        <name>S-adenosyl-L-methionine</name>
        <dbReference type="ChEBI" id="CHEBI:59789"/>
    </ligand>
</feature>
<dbReference type="InterPro" id="IPR020598">
    <property type="entry name" value="rRNA_Ade_methylase_Trfase_N"/>
</dbReference>
<comment type="subcellular location">
    <subcellularLocation>
        <location evidence="7">Cytoplasm</location>
    </subcellularLocation>
</comment>
<dbReference type="Proteomes" id="UP000529637">
    <property type="component" value="Unassembled WGS sequence"/>
</dbReference>
<dbReference type="GO" id="GO:0005829">
    <property type="term" value="C:cytosol"/>
    <property type="evidence" value="ECO:0007669"/>
    <property type="project" value="TreeGrafter"/>
</dbReference>
<comment type="catalytic activity">
    <reaction evidence="7">
        <text>adenosine(1518)/adenosine(1519) in 16S rRNA + 4 S-adenosyl-L-methionine = N(6)-dimethyladenosine(1518)/N(6)-dimethyladenosine(1519) in 16S rRNA + 4 S-adenosyl-L-homocysteine + 4 H(+)</text>
        <dbReference type="Rhea" id="RHEA:19609"/>
        <dbReference type="Rhea" id="RHEA-COMP:10232"/>
        <dbReference type="Rhea" id="RHEA-COMP:10233"/>
        <dbReference type="ChEBI" id="CHEBI:15378"/>
        <dbReference type="ChEBI" id="CHEBI:57856"/>
        <dbReference type="ChEBI" id="CHEBI:59789"/>
        <dbReference type="ChEBI" id="CHEBI:74411"/>
        <dbReference type="ChEBI" id="CHEBI:74493"/>
        <dbReference type="EC" id="2.1.1.182"/>
    </reaction>
</comment>
<feature type="domain" description="Ribosomal RNA adenine methylase transferase N-terminal" evidence="9">
    <location>
        <begin position="34"/>
        <end position="203"/>
    </location>
</feature>
<dbReference type="GO" id="GO:0052908">
    <property type="term" value="F:16S rRNA (adenine(1518)-N(6)/adenine(1519)-N(6))-dimethyltransferase activity"/>
    <property type="evidence" value="ECO:0007669"/>
    <property type="project" value="UniProtKB-EC"/>
</dbReference>